<evidence type="ECO:0000256" key="4">
    <source>
        <dbReference type="ARBA" id="ARBA00020268"/>
    </source>
</evidence>
<feature type="transmembrane region" description="Helical" evidence="13">
    <location>
        <begin position="311"/>
        <end position="330"/>
    </location>
</feature>
<feature type="transmembrane region" description="Helical" evidence="13">
    <location>
        <begin position="46"/>
        <end position="67"/>
    </location>
</feature>
<evidence type="ECO:0000256" key="11">
    <source>
        <dbReference type="ARBA" id="ARBA00023136"/>
    </source>
</evidence>
<keyword evidence="5" id="KW-0813">Transport</keyword>
<evidence type="ECO:0000256" key="12">
    <source>
        <dbReference type="ARBA" id="ARBA00031636"/>
    </source>
</evidence>
<dbReference type="Pfam" id="PF01554">
    <property type="entry name" value="MatE"/>
    <property type="match status" value="2"/>
</dbReference>
<evidence type="ECO:0000313" key="14">
    <source>
        <dbReference type="EMBL" id="CRL33936.1"/>
    </source>
</evidence>
<evidence type="ECO:0000256" key="10">
    <source>
        <dbReference type="ARBA" id="ARBA00023065"/>
    </source>
</evidence>
<dbReference type="STRING" id="301302.ERS852420_00044"/>
<dbReference type="GO" id="GO:0042910">
    <property type="term" value="F:xenobiotic transmembrane transporter activity"/>
    <property type="evidence" value="ECO:0007669"/>
    <property type="project" value="InterPro"/>
</dbReference>
<evidence type="ECO:0000256" key="5">
    <source>
        <dbReference type="ARBA" id="ARBA00022448"/>
    </source>
</evidence>
<dbReference type="GO" id="GO:0006811">
    <property type="term" value="P:monoatomic ion transport"/>
    <property type="evidence" value="ECO:0007669"/>
    <property type="project" value="UniProtKB-KW"/>
</dbReference>
<organism evidence="14 15">
    <name type="scientific">Roseburia faecis</name>
    <dbReference type="NCBI Taxonomy" id="301302"/>
    <lineage>
        <taxon>Bacteria</taxon>
        <taxon>Bacillati</taxon>
        <taxon>Bacillota</taxon>
        <taxon>Clostridia</taxon>
        <taxon>Lachnospirales</taxon>
        <taxon>Lachnospiraceae</taxon>
        <taxon>Roseburia</taxon>
    </lineage>
</organism>
<keyword evidence="9 13" id="KW-1133">Transmembrane helix</keyword>
<evidence type="ECO:0000256" key="2">
    <source>
        <dbReference type="ARBA" id="ARBA00004651"/>
    </source>
</evidence>
<proteinExistence type="inferred from homology"/>
<evidence type="ECO:0000256" key="13">
    <source>
        <dbReference type="SAM" id="Phobius"/>
    </source>
</evidence>
<evidence type="ECO:0000256" key="7">
    <source>
        <dbReference type="ARBA" id="ARBA00022475"/>
    </source>
</evidence>
<feature type="transmembrane region" description="Helical" evidence="13">
    <location>
        <begin position="198"/>
        <end position="219"/>
    </location>
</feature>
<evidence type="ECO:0000256" key="1">
    <source>
        <dbReference type="ARBA" id="ARBA00003408"/>
    </source>
</evidence>
<keyword evidence="6" id="KW-0050">Antiport</keyword>
<keyword evidence="15" id="KW-1185">Reference proteome</keyword>
<comment type="subcellular location">
    <subcellularLocation>
        <location evidence="2">Cell membrane</location>
        <topology evidence="2">Multi-pass membrane protein</topology>
    </subcellularLocation>
</comment>
<gene>
    <name evidence="14" type="ORF">M72_03481</name>
</gene>
<sequence>MDGKNRLTCMIFGRKIPCGNTNFHRGFCFMNTSDSNFFGTEKVSRILLKIAPPVMLAQLIQALYNIVDSLFVGKYSESGLTALSIIYPLQLLMIAIAVGTGVGINTAMAHYLGVHDEKKANEYGGIGTPLTLALWVLFAAVCFFFMPAYARMSTDSPEVIKDVIVYGRIVCVFSIGLFTESIWTKILQANGDMKTPMIAQIVGALVNIALDPLFIFGLFGLPKLGIAGAAIATVVGQIVAALIVMKKGFRKSPPLSVYPRDICFIYKLGIPNILMQSAYTFYILGLNLILATFSDQAVTALGLYYKWQSFFFIPLGALQTCIVPVISYNYASGQMDRCKKTLSTSLVGGMGLMFIGTLVFNLIPGQMLRVFTSDPQVIAIGTVGFHFVGISFIPMVTSLIFLVFFQAVGAAVKSSLLTVVRTMILFVPLGYLFSRLGLNYFWFTFPVTEVLTTLVGVFFYRRFMAQQK</sequence>
<dbReference type="GO" id="GO:0015297">
    <property type="term" value="F:antiporter activity"/>
    <property type="evidence" value="ECO:0007669"/>
    <property type="project" value="UniProtKB-KW"/>
</dbReference>
<dbReference type="Proteomes" id="UP000049979">
    <property type="component" value="Unassembled WGS sequence"/>
</dbReference>
<dbReference type="InterPro" id="IPR002528">
    <property type="entry name" value="MATE_fam"/>
</dbReference>
<accession>A0A0M6WDA7</accession>
<protein>
    <recommendedName>
        <fullName evidence="4">Probable multidrug resistance protein NorM</fullName>
    </recommendedName>
    <alternativeName>
        <fullName evidence="12">Multidrug-efflux transporter</fullName>
    </alternativeName>
</protein>
<feature type="transmembrane region" description="Helical" evidence="13">
    <location>
        <begin position="126"/>
        <end position="146"/>
    </location>
</feature>
<feature type="transmembrane region" description="Helical" evidence="13">
    <location>
        <begin position="342"/>
        <end position="363"/>
    </location>
</feature>
<evidence type="ECO:0000313" key="15">
    <source>
        <dbReference type="Proteomes" id="UP000049979"/>
    </source>
</evidence>
<feature type="transmembrane region" description="Helical" evidence="13">
    <location>
        <begin position="416"/>
        <end position="434"/>
    </location>
</feature>
<dbReference type="EMBL" id="CVRR01000005">
    <property type="protein sequence ID" value="CRL33936.1"/>
    <property type="molecule type" value="Genomic_DNA"/>
</dbReference>
<keyword evidence="8 13" id="KW-0812">Transmembrane</keyword>
<dbReference type="PANTHER" id="PTHR43298">
    <property type="entry name" value="MULTIDRUG RESISTANCE PROTEIN NORM-RELATED"/>
    <property type="match status" value="1"/>
</dbReference>
<feature type="transmembrane region" description="Helical" evidence="13">
    <location>
        <begin position="87"/>
        <end position="114"/>
    </location>
</feature>
<dbReference type="PANTHER" id="PTHR43298:SF2">
    <property type="entry name" value="FMN_FAD EXPORTER YEEO-RELATED"/>
    <property type="match status" value="1"/>
</dbReference>
<evidence type="ECO:0000256" key="9">
    <source>
        <dbReference type="ARBA" id="ARBA00022989"/>
    </source>
</evidence>
<dbReference type="NCBIfam" id="TIGR00797">
    <property type="entry name" value="matE"/>
    <property type="match status" value="1"/>
</dbReference>
<keyword evidence="11 13" id="KW-0472">Membrane</keyword>
<evidence type="ECO:0000256" key="3">
    <source>
        <dbReference type="ARBA" id="ARBA00010199"/>
    </source>
</evidence>
<dbReference type="PIRSF" id="PIRSF006603">
    <property type="entry name" value="DinF"/>
    <property type="match status" value="1"/>
</dbReference>
<dbReference type="InterPro" id="IPR050222">
    <property type="entry name" value="MATE_MdtK"/>
</dbReference>
<name>A0A0M6WDA7_9FIRM</name>
<evidence type="ECO:0000256" key="8">
    <source>
        <dbReference type="ARBA" id="ARBA00022692"/>
    </source>
</evidence>
<feature type="transmembrane region" description="Helical" evidence="13">
    <location>
        <begin position="225"/>
        <end position="245"/>
    </location>
</feature>
<comment type="similarity">
    <text evidence="3">Belongs to the multi antimicrobial extrusion (MATE) (TC 2.A.66.1) family.</text>
</comment>
<feature type="transmembrane region" description="Helical" evidence="13">
    <location>
        <begin position="383"/>
        <end position="404"/>
    </location>
</feature>
<reference evidence="15" key="1">
    <citation type="submission" date="2015-05" db="EMBL/GenBank/DDBJ databases">
        <authorList>
            <consortium name="Pathogen Informatics"/>
        </authorList>
    </citation>
    <scope>NUCLEOTIDE SEQUENCE [LARGE SCALE GENOMIC DNA]</scope>
    <source>
        <strain evidence="15">M72</strain>
    </source>
</reference>
<comment type="function">
    <text evidence="1">Multidrug efflux pump.</text>
</comment>
<dbReference type="InterPro" id="IPR048279">
    <property type="entry name" value="MdtK-like"/>
</dbReference>
<dbReference type="GO" id="GO:0005886">
    <property type="term" value="C:plasma membrane"/>
    <property type="evidence" value="ECO:0007669"/>
    <property type="project" value="UniProtKB-SubCell"/>
</dbReference>
<feature type="transmembrane region" description="Helical" evidence="13">
    <location>
        <begin position="166"/>
        <end position="186"/>
    </location>
</feature>
<dbReference type="AlphaFoldDB" id="A0A0M6WDA7"/>
<evidence type="ECO:0000256" key="6">
    <source>
        <dbReference type="ARBA" id="ARBA00022449"/>
    </source>
</evidence>
<feature type="transmembrane region" description="Helical" evidence="13">
    <location>
        <begin position="440"/>
        <end position="460"/>
    </location>
</feature>
<keyword evidence="7" id="KW-1003">Cell membrane</keyword>
<keyword evidence="10" id="KW-0406">Ion transport</keyword>